<evidence type="ECO:0000313" key="3">
    <source>
        <dbReference type="EMBL" id="MFC7339675.1"/>
    </source>
</evidence>
<feature type="domain" description="DNA mimic protein DMP19 C-terminal" evidence="2">
    <location>
        <begin position="148"/>
        <end position="246"/>
    </location>
</feature>
<evidence type="ECO:0000259" key="2">
    <source>
        <dbReference type="Pfam" id="PF14300"/>
    </source>
</evidence>
<evidence type="ECO:0000313" key="4">
    <source>
        <dbReference type="Proteomes" id="UP001596472"/>
    </source>
</evidence>
<proteinExistence type="predicted"/>
<dbReference type="InterPro" id="IPR025402">
    <property type="entry name" value="DMP19_C"/>
</dbReference>
<dbReference type="EMBL" id="JBHTBS010000035">
    <property type="protein sequence ID" value="MFC7339675.1"/>
    <property type="molecule type" value="Genomic_DNA"/>
</dbReference>
<protein>
    <submittedName>
        <fullName evidence="3">DUF4375 domain-containing protein</fullName>
    </submittedName>
</protein>
<reference evidence="4" key="1">
    <citation type="journal article" date="2019" name="Int. J. Syst. Evol. Microbiol.">
        <title>The Global Catalogue of Microorganisms (GCM) 10K type strain sequencing project: providing services to taxonomists for standard genome sequencing and annotation.</title>
        <authorList>
            <consortium name="The Broad Institute Genomics Platform"/>
            <consortium name="The Broad Institute Genome Sequencing Center for Infectious Disease"/>
            <person name="Wu L."/>
            <person name="Ma J."/>
        </authorList>
    </citation>
    <scope>NUCLEOTIDE SEQUENCE [LARGE SCALE GENOMIC DNA]</scope>
    <source>
        <strain evidence="4">CGMCC 4.1467</strain>
    </source>
</reference>
<dbReference type="Pfam" id="PF14300">
    <property type="entry name" value="DMP19"/>
    <property type="match status" value="1"/>
</dbReference>
<dbReference type="Gene3D" id="1.20.1420.60">
    <property type="match status" value="1"/>
</dbReference>
<comment type="caution">
    <text evidence="3">The sequence shown here is derived from an EMBL/GenBank/DDBJ whole genome shotgun (WGS) entry which is preliminary data.</text>
</comment>
<gene>
    <name evidence="3" type="ORF">ACFQY0_20995</name>
</gene>
<dbReference type="RefSeq" id="WP_379716942.1">
    <property type="nucleotide sequence ID" value="NZ_JBHTBS010000035.1"/>
</dbReference>
<sequence length="263" mass="30137">MPYSLELTIDAGGRTTEIVRAVKAFDRNLVMGTVLNLLRERKALVIALDGKNRVEVLRRLSKLLEELTRLQTEYQLLANNVPRSSHLWEPQNWNLPDILKELSAAEEAAEDRKRAEEVMRDYVPPEPPPSRKLFDQRWRDVAFPSLFSSEQQYLYIWSLVAEVNNGGFAVYFDNSSGDDALQALTALESIGSEEVIDVLSDAIALVERDGEYPIVREERWAAVQALPDDAFTQLNNRFYDRTEDPAEIAFQLVESEYQTKRML</sequence>
<name>A0ABW2LEV8_9BACT</name>
<accession>A0ABW2LEV8</accession>
<evidence type="ECO:0000256" key="1">
    <source>
        <dbReference type="SAM" id="Coils"/>
    </source>
</evidence>
<keyword evidence="4" id="KW-1185">Reference proteome</keyword>
<organism evidence="3 4">
    <name type="scientific">Haloferula chungangensis</name>
    <dbReference type="NCBI Taxonomy" id="1048331"/>
    <lineage>
        <taxon>Bacteria</taxon>
        <taxon>Pseudomonadati</taxon>
        <taxon>Verrucomicrobiota</taxon>
        <taxon>Verrucomicrobiia</taxon>
        <taxon>Verrucomicrobiales</taxon>
        <taxon>Verrucomicrobiaceae</taxon>
        <taxon>Haloferula</taxon>
    </lineage>
</organism>
<keyword evidence="1" id="KW-0175">Coiled coil</keyword>
<feature type="coiled-coil region" evidence="1">
    <location>
        <begin position="53"/>
        <end position="119"/>
    </location>
</feature>
<dbReference type="Proteomes" id="UP001596472">
    <property type="component" value="Unassembled WGS sequence"/>
</dbReference>